<evidence type="ECO:0000256" key="14">
    <source>
        <dbReference type="SAM" id="MobiDB-lite"/>
    </source>
</evidence>
<proteinExistence type="inferred from homology"/>
<evidence type="ECO:0000256" key="1">
    <source>
        <dbReference type="ARBA" id="ARBA00001947"/>
    </source>
</evidence>
<dbReference type="Gene3D" id="3.10.200.10">
    <property type="entry name" value="Alpha carbonic anhydrase"/>
    <property type="match status" value="1"/>
</dbReference>
<keyword evidence="5" id="KW-0963">Cytoplasm</keyword>
<protein>
    <recommendedName>
        <fullName evidence="13">Carbonic anhydrase</fullName>
        <ecNumber evidence="13">4.2.1.1</ecNumber>
    </recommendedName>
</protein>
<keyword evidence="6" id="KW-0597">Phosphoprotein</keyword>
<feature type="region of interest" description="Disordered" evidence="14">
    <location>
        <begin position="265"/>
        <end position="284"/>
    </location>
</feature>
<dbReference type="InterPro" id="IPR023561">
    <property type="entry name" value="Carbonic_anhydrase_a-class"/>
</dbReference>
<comment type="subcellular location">
    <subcellularLocation>
        <location evidence="3">Cytoplasm</location>
    </subcellularLocation>
</comment>
<evidence type="ECO:0000256" key="7">
    <source>
        <dbReference type="ARBA" id="ARBA00022723"/>
    </source>
</evidence>
<evidence type="ECO:0000256" key="9">
    <source>
        <dbReference type="ARBA" id="ARBA00022990"/>
    </source>
</evidence>
<dbReference type="SMART" id="SM01057">
    <property type="entry name" value="Carb_anhydrase"/>
    <property type="match status" value="1"/>
</dbReference>
<evidence type="ECO:0000256" key="5">
    <source>
        <dbReference type="ARBA" id="ARBA00022490"/>
    </source>
</evidence>
<comment type="function">
    <text evidence="2 13">Reversible hydration of carbon dioxide.</text>
</comment>
<feature type="domain" description="Alpha-carbonic anhydrase" evidence="15">
    <location>
        <begin position="291"/>
        <end position="547"/>
    </location>
</feature>
<feature type="region of interest" description="Disordered" evidence="14">
    <location>
        <begin position="183"/>
        <end position="233"/>
    </location>
</feature>
<gene>
    <name evidence="16" type="ORF">MRATA1EN1_LOCUS4548</name>
</gene>
<evidence type="ECO:0000256" key="10">
    <source>
        <dbReference type="ARBA" id="ARBA00023206"/>
    </source>
</evidence>
<evidence type="ECO:0000259" key="15">
    <source>
        <dbReference type="PROSITE" id="PS51144"/>
    </source>
</evidence>
<dbReference type="Pfam" id="PF00194">
    <property type="entry name" value="Carb_anhydrase"/>
    <property type="match status" value="1"/>
</dbReference>
<evidence type="ECO:0000256" key="8">
    <source>
        <dbReference type="ARBA" id="ARBA00022833"/>
    </source>
</evidence>
<dbReference type="InterPro" id="IPR036398">
    <property type="entry name" value="CA_dom_sf"/>
</dbReference>
<feature type="region of interest" description="Disordered" evidence="14">
    <location>
        <begin position="1"/>
        <end position="33"/>
    </location>
</feature>
<evidence type="ECO:0000256" key="6">
    <source>
        <dbReference type="ARBA" id="ARBA00022553"/>
    </source>
</evidence>
<keyword evidence="9" id="KW-0007">Acetylation</keyword>
<comment type="similarity">
    <text evidence="4 13">Belongs to the alpha-carbonic anhydrase family.</text>
</comment>
<evidence type="ECO:0000256" key="13">
    <source>
        <dbReference type="RuleBase" id="RU367011"/>
    </source>
</evidence>
<dbReference type="EC" id="4.2.1.1" evidence="13"/>
<dbReference type="PANTHER" id="PTHR18952">
    <property type="entry name" value="CARBONIC ANHYDRASE"/>
    <property type="match status" value="1"/>
</dbReference>
<evidence type="ECO:0000256" key="2">
    <source>
        <dbReference type="ARBA" id="ARBA00002904"/>
    </source>
</evidence>
<keyword evidence="7 13" id="KW-0479">Metal-binding</keyword>
<dbReference type="SUPFAM" id="SSF51069">
    <property type="entry name" value="Carbonic anhydrase"/>
    <property type="match status" value="1"/>
</dbReference>
<organism evidence="16 17">
    <name type="scientific">Rangifer tarandus platyrhynchus</name>
    <name type="common">Svalbard reindeer</name>
    <dbReference type="NCBI Taxonomy" id="3082113"/>
    <lineage>
        <taxon>Eukaryota</taxon>
        <taxon>Metazoa</taxon>
        <taxon>Chordata</taxon>
        <taxon>Craniata</taxon>
        <taxon>Vertebrata</taxon>
        <taxon>Euteleostomi</taxon>
        <taxon>Mammalia</taxon>
        <taxon>Eutheria</taxon>
        <taxon>Laurasiatheria</taxon>
        <taxon>Artiodactyla</taxon>
        <taxon>Ruminantia</taxon>
        <taxon>Pecora</taxon>
        <taxon>Cervidae</taxon>
        <taxon>Odocoileinae</taxon>
        <taxon>Rangifer</taxon>
    </lineage>
</organism>
<evidence type="ECO:0000313" key="17">
    <source>
        <dbReference type="Proteomes" id="UP001176941"/>
    </source>
</evidence>
<dbReference type="InterPro" id="IPR001148">
    <property type="entry name" value="CA_dom"/>
</dbReference>
<evidence type="ECO:0000313" key="16">
    <source>
        <dbReference type="EMBL" id="CAI9155586.1"/>
    </source>
</evidence>
<evidence type="ECO:0000256" key="12">
    <source>
        <dbReference type="ARBA" id="ARBA00048348"/>
    </source>
</evidence>
<evidence type="ECO:0000256" key="11">
    <source>
        <dbReference type="ARBA" id="ARBA00023239"/>
    </source>
</evidence>
<keyword evidence="17" id="KW-1185">Reference proteome</keyword>
<feature type="compositionally biased region" description="Basic and acidic residues" evidence="14">
    <location>
        <begin position="24"/>
        <end position="33"/>
    </location>
</feature>
<comment type="catalytic activity">
    <reaction evidence="12 13">
        <text>hydrogencarbonate + H(+) = CO2 + H2O</text>
        <dbReference type="Rhea" id="RHEA:10748"/>
        <dbReference type="ChEBI" id="CHEBI:15377"/>
        <dbReference type="ChEBI" id="CHEBI:15378"/>
        <dbReference type="ChEBI" id="CHEBI:16526"/>
        <dbReference type="ChEBI" id="CHEBI:17544"/>
        <dbReference type="EC" id="4.2.1.1"/>
    </reaction>
</comment>
<evidence type="ECO:0000256" key="4">
    <source>
        <dbReference type="ARBA" id="ARBA00010718"/>
    </source>
</evidence>
<feature type="compositionally biased region" description="Gly residues" evidence="14">
    <location>
        <begin position="197"/>
        <end position="206"/>
    </location>
</feature>
<dbReference type="InterPro" id="IPR018338">
    <property type="entry name" value="Carbonic_anhydrase_a-class_CS"/>
</dbReference>
<dbReference type="Proteomes" id="UP001176941">
    <property type="component" value="Chromosome 12"/>
</dbReference>
<dbReference type="EMBL" id="OX459948">
    <property type="protein sequence ID" value="CAI9155586.1"/>
    <property type="molecule type" value="Genomic_DNA"/>
</dbReference>
<dbReference type="PANTHER" id="PTHR18952:SF127">
    <property type="entry name" value="CARBONIC ANHYDRASE 3"/>
    <property type="match status" value="1"/>
</dbReference>
<reference evidence="16" key="1">
    <citation type="submission" date="2023-04" db="EMBL/GenBank/DDBJ databases">
        <authorList>
            <consortium name="ELIXIR-Norway"/>
        </authorList>
    </citation>
    <scope>NUCLEOTIDE SEQUENCE [LARGE SCALE GENOMIC DNA]</scope>
</reference>
<evidence type="ECO:0000256" key="3">
    <source>
        <dbReference type="ARBA" id="ARBA00004496"/>
    </source>
</evidence>
<dbReference type="CDD" id="cd03119">
    <property type="entry name" value="alpha_CA_I_II_III_XIII"/>
    <property type="match status" value="1"/>
</dbReference>
<dbReference type="PROSITE" id="PS00162">
    <property type="entry name" value="ALPHA_CA_1"/>
    <property type="match status" value="1"/>
</dbReference>
<sequence length="548" mass="59892">MSQKQRPARALQGGNEGESTCPTCERRKQEKRGPELCAAPRMAPGCERVTPLTWHLRLQSLIHVPAKGHVVREKPEKAGRGSSASGHGTGSNICCSALKAALCPLSMAKRRIRKAPAAQRPELCWGEASRDRSPPARQAACAESNHQARLQAPAKGAQLSVWRRKRNDRAPRKKVAAGVGVGLEEGGRERRPLHFGSGVGGPGSLGPGREPPFQGQGRGPVSPHPDSCPARGIHWLPPARLPSTALVSLAPRPTLADLIRPCKNEGARHKRGAGGPRTAGAEAAPRTAMAKEWGYADHNGPDHWHELYPIAKGENQSPIELNTKEINHDPSLKPWTASYDPGSAKTILNNGKTCRVVFDDTYDRSMLRGGPLTAPYRLRQFHLHWGSSDDHGSEHSVDGVKYAAELHLVHWNSKYNSFASALKHPDGVAVVGVFLKIGREKGEFQLLLDALDKIKTKGKEAPFNNFDPSCLFPACRDYWTYHGSFTTPPCEECIVWLLLKEPITVSSDQIAKLRTLCSSAENEPPVPLVRNWRPPQPIKGRIVKASFK</sequence>
<keyword evidence="11 13" id="KW-0456">Lyase</keyword>
<keyword evidence="10" id="KW-0318">Glutathionylation</keyword>
<dbReference type="PROSITE" id="PS51144">
    <property type="entry name" value="ALPHA_CA_2"/>
    <property type="match status" value="1"/>
</dbReference>
<name>A0ABN8Y571_RANTA</name>
<keyword evidence="8 13" id="KW-0862">Zinc</keyword>
<accession>A0ABN8Y571</accession>
<comment type="cofactor">
    <cofactor evidence="1 13">
        <name>Zn(2+)</name>
        <dbReference type="ChEBI" id="CHEBI:29105"/>
    </cofactor>
</comment>